<evidence type="ECO:0000313" key="5">
    <source>
        <dbReference type="Proteomes" id="UP001497480"/>
    </source>
</evidence>
<dbReference type="EMBL" id="CAXHTB010000017">
    <property type="protein sequence ID" value="CAL0323508.1"/>
    <property type="molecule type" value="Genomic_DNA"/>
</dbReference>
<feature type="domain" description="C2H2-type" evidence="3">
    <location>
        <begin position="65"/>
        <end position="92"/>
    </location>
</feature>
<evidence type="ECO:0000256" key="1">
    <source>
        <dbReference type="PROSITE-ProRule" id="PRU00042"/>
    </source>
</evidence>
<evidence type="ECO:0000313" key="4">
    <source>
        <dbReference type="EMBL" id="CAL0323508.1"/>
    </source>
</evidence>
<dbReference type="Pfam" id="PF13912">
    <property type="entry name" value="zf-C2H2_6"/>
    <property type="match status" value="1"/>
</dbReference>
<dbReference type="SUPFAM" id="SSF57667">
    <property type="entry name" value="beta-beta-alpha zinc fingers"/>
    <property type="match status" value="1"/>
</dbReference>
<dbReference type="AlphaFoldDB" id="A0AAV1XPF6"/>
<proteinExistence type="predicted"/>
<keyword evidence="1" id="KW-0862">Zinc</keyword>
<dbReference type="GO" id="GO:0003700">
    <property type="term" value="F:DNA-binding transcription factor activity"/>
    <property type="evidence" value="ECO:0007669"/>
    <property type="project" value="InterPro"/>
</dbReference>
<dbReference type="InterPro" id="IPR036236">
    <property type="entry name" value="Znf_C2H2_sf"/>
</dbReference>
<feature type="region of interest" description="Disordered" evidence="2">
    <location>
        <begin position="1"/>
        <end position="61"/>
    </location>
</feature>
<dbReference type="Gene3D" id="3.30.160.60">
    <property type="entry name" value="Classic Zinc Finger"/>
    <property type="match status" value="1"/>
</dbReference>
<keyword evidence="1" id="KW-0479">Metal-binding</keyword>
<name>A0AAV1XPF6_LUPLU</name>
<feature type="compositionally biased region" description="Basic and acidic residues" evidence="2">
    <location>
        <begin position="1"/>
        <end position="11"/>
    </location>
</feature>
<dbReference type="PROSITE" id="PS50157">
    <property type="entry name" value="ZINC_FINGER_C2H2_2"/>
    <property type="match status" value="1"/>
</dbReference>
<keyword evidence="1" id="KW-0863">Zinc-finger</keyword>
<gene>
    <name evidence="4" type="ORF">LLUT_LOCUS24568</name>
</gene>
<dbReference type="InterPro" id="IPR013087">
    <property type="entry name" value="Znf_C2H2_type"/>
</dbReference>
<accession>A0AAV1XPF6</accession>
<feature type="compositionally biased region" description="Basic and acidic residues" evidence="2">
    <location>
        <begin position="87"/>
        <end position="97"/>
    </location>
</feature>
<evidence type="ECO:0000259" key="3">
    <source>
        <dbReference type="PROSITE" id="PS50157"/>
    </source>
</evidence>
<dbReference type="PROSITE" id="PS00028">
    <property type="entry name" value="ZINC_FINGER_C2H2_1"/>
    <property type="match status" value="1"/>
</dbReference>
<dbReference type="GO" id="GO:0008270">
    <property type="term" value="F:zinc ion binding"/>
    <property type="evidence" value="ECO:0007669"/>
    <property type="project" value="UniProtKB-KW"/>
</dbReference>
<keyword evidence="5" id="KW-1185">Reference proteome</keyword>
<protein>
    <recommendedName>
        <fullName evidence="3">C2H2-type domain-containing protein</fullName>
    </recommendedName>
</protein>
<sequence length="234" mass="26240">MEDKKMKRKMNEAPTSGVAESKRSQCLRLGSNPVVGESSSWKSSKKSYEPSNDRDNRKEDPPLKYVCQYCDRKFSSSQALGGHQNAHKHEHERQLKKEKEKLLRGLQSDARFSTRPYPSMVNNYQHSPSHLYYGARFQRPIAQIPSMSLPYHSSIGYGHYQGLHVANPSLQGHQFGNVSSSLGHGAIPPRYNNLQGLTHFQGQAHAGVGNPRQNPCVSLNASQASEEIDLTLRL</sequence>
<comment type="caution">
    <text evidence="4">The sequence shown here is derived from an EMBL/GenBank/DDBJ whole genome shotgun (WGS) entry which is preliminary data.</text>
</comment>
<dbReference type="PANTHER" id="PTHR45730">
    <property type="entry name" value="ZINC FINGER PROTEIN JAGGED"/>
    <property type="match status" value="1"/>
</dbReference>
<dbReference type="InterPro" id="IPR045320">
    <property type="entry name" value="JAGGED/SL1-like"/>
</dbReference>
<dbReference type="PANTHER" id="PTHR45730:SF109">
    <property type="entry name" value="ZINC FINGER PROTEIN KNUCKLES"/>
    <property type="match status" value="1"/>
</dbReference>
<reference evidence="4 5" key="1">
    <citation type="submission" date="2024-03" db="EMBL/GenBank/DDBJ databases">
        <authorList>
            <person name="Martinez-Hernandez J."/>
        </authorList>
    </citation>
    <scope>NUCLEOTIDE SEQUENCE [LARGE SCALE GENOMIC DNA]</scope>
</reference>
<evidence type="ECO:0000256" key="2">
    <source>
        <dbReference type="SAM" id="MobiDB-lite"/>
    </source>
</evidence>
<feature type="region of interest" description="Disordered" evidence="2">
    <location>
        <begin position="78"/>
        <end position="97"/>
    </location>
</feature>
<feature type="compositionally biased region" description="Basic and acidic residues" evidence="2">
    <location>
        <begin position="46"/>
        <end position="61"/>
    </location>
</feature>
<dbReference type="Proteomes" id="UP001497480">
    <property type="component" value="Unassembled WGS sequence"/>
</dbReference>
<organism evidence="4 5">
    <name type="scientific">Lupinus luteus</name>
    <name type="common">European yellow lupine</name>
    <dbReference type="NCBI Taxonomy" id="3873"/>
    <lineage>
        <taxon>Eukaryota</taxon>
        <taxon>Viridiplantae</taxon>
        <taxon>Streptophyta</taxon>
        <taxon>Embryophyta</taxon>
        <taxon>Tracheophyta</taxon>
        <taxon>Spermatophyta</taxon>
        <taxon>Magnoliopsida</taxon>
        <taxon>eudicotyledons</taxon>
        <taxon>Gunneridae</taxon>
        <taxon>Pentapetalae</taxon>
        <taxon>rosids</taxon>
        <taxon>fabids</taxon>
        <taxon>Fabales</taxon>
        <taxon>Fabaceae</taxon>
        <taxon>Papilionoideae</taxon>
        <taxon>50 kb inversion clade</taxon>
        <taxon>genistoids sensu lato</taxon>
        <taxon>core genistoids</taxon>
        <taxon>Genisteae</taxon>
        <taxon>Lupinus</taxon>
    </lineage>
</organism>